<dbReference type="PANTHER" id="PTHR46459">
    <property type="entry name" value="E1A-BINDING PROTEIN P400-RELATED"/>
    <property type="match status" value="1"/>
</dbReference>
<sequence length="681" mass="71092">MHHGSGPQNVQHQLQRSRAFAGGEEEQPARPNPPPSPATPFAPSASPSAPQSPGFQVQQLMSRSPAAGPSVNIALQSVGPVVGGNPALTLAPLPLPSPTSPGFQFSAQPRRFEHGSPSYIQVTSPLSQQVQTQSPTQPSPGPGPGLQSVRPGAPGPGLSLCSGSPSGGFVDASVLVRQISLSPSAGGHFVFQEGSGLGQMAQGTQVPLQHAGAPLAARERRLSQPHAQSGGTVHHLGPQSPAASGGAGLPPLASPSHMAAASLPPQISSIIQGQLIPQQQVLQGPPLTRPLLPGVGVGGVSAFGMASPPPPTSPSRTAVLPGLSGLPLSAAGSVGGRKAPKKLEEIPPASPELAQMRKQCLDYHHREMEALREAFKEYLIELFFLQHLQGNMMDFLAFKKKHYAPLQAYLRQNDLDLEEEEEEEEEEQEEEEKSEVINDEVKVVTGKDGQTGTPVAIATQLPPNVSAAFSSQQQPFQQQALAGTLVSGAGSSIETDPFKRQQAGPPAEQSKRPRLEVGHQGVVFQHPGVNTGVPLQQLMPTVQGGMPPAPHATQLSGQKQSQQQYDPSTGPPVQNAASLHTPPPQLPGRLPPASLPAAPLPPALQFPQQPQMVEPQPQLQMPVKTQQANAPAPGPPASQHPAPAPQPTQLALHGPVPGKAQMPAPPLPSQPQVLWTHVLCP</sequence>
<dbReference type="GO" id="GO:0006281">
    <property type="term" value="P:DNA repair"/>
    <property type="evidence" value="ECO:0007669"/>
    <property type="project" value="TreeGrafter"/>
</dbReference>
<evidence type="ECO:0000256" key="1">
    <source>
        <dbReference type="SAM" id="Coils"/>
    </source>
</evidence>
<gene>
    <name evidence="4" type="ORF">HJG63_004520</name>
</gene>
<comment type="caution">
    <text evidence="4">The sequence shown here is derived from an EMBL/GenBank/DDBJ whole genome shotgun (WGS) entry which is preliminary data.</text>
</comment>
<keyword evidence="5" id="KW-1185">Reference proteome</keyword>
<proteinExistence type="predicted"/>
<dbReference type="Pfam" id="PF15790">
    <property type="entry name" value="EP400_N"/>
    <property type="match status" value="1"/>
</dbReference>
<feature type="region of interest" description="Disordered" evidence="2">
    <location>
        <begin position="123"/>
        <end position="162"/>
    </location>
</feature>
<feature type="coiled-coil region" evidence="1">
    <location>
        <begin position="406"/>
        <end position="440"/>
    </location>
</feature>
<feature type="compositionally biased region" description="Low complexity" evidence="2">
    <location>
        <begin position="145"/>
        <end position="162"/>
    </location>
</feature>
<dbReference type="GO" id="GO:0003682">
    <property type="term" value="F:chromatin binding"/>
    <property type="evidence" value="ECO:0007669"/>
    <property type="project" value="TreeGrafter"/>
</dbReference>
<feature type="region of interest" description="Disordered" evidence="2">
    <location>
        <begin position="491"/>
        <end position="672"/>
    </location>
</feature>
<name>A0A7J8GYV1_ROUAE</name>
<evidence type="ECO:0000256" key="2">
    <source>
        <dbReference type="SAM" id="MobiDB-lite"/>
    </source>
</evidence>
<feature type="domain" description="E1A-binding protein p400 N-terminal" evidence="3">
    <location>
        <begin position="1"/>
        <end position="501"/>
    </location>
</feature>
<feature type="compositionally biased region" description="Polar residues" evidence="2">
    <location>
        <begin position="1"/>
        <end position="16"/>
    </location>
</feature>
<protein>
    <submittedName>
        <fullName evidence="4">E1A binding protein p400</fullName>
    </submittedName>
</protein>
<feature type="region of interest" description="Disordered" evidence="2">
    <location>
        <begin position="1"/>
        <end position="110"/>
    </location>
</feature>
<keyword evidence="1" id="KW-0175">Coiled coil</keyword>
<organism evidence="4 5">
    <name type="scientific">Rousettus aegyptiacus</name>
    <name type="common">Egyptian fruit bat</name>
    <name type="synonym">Pteropus aegyptiacus</name>
    <dbReference type="NCBI Taxonomy" id="9407"/>
    <lineage>
        <taxon>Eukaryota</taxon>
        <taxon>Metazoa</taxon>
        <taxon>Chordata</taxon>
        <taxon>Craniata</taxon>
        <taxon>Vertebrata</taxon>
        <taxon>Euteleostomi</taxon>
        <taxon>Mammalia</taxon>
        <taxon>Eutheria</taxon>
        <taxon>Laurasiatheria</taxon>
        <taxon>Chiroptera</taxon>
        <taxon>Yinpterochiroptera</taxon>
        <taxon>Pteropodoidea</taxon>
        <taxon>Pteropodidae</taxon>
        <taxon>Rousettinae</taxon>
        <taxon>Rousettus</taxon>
    </lineage>
</organism>
<feature type="compositionally biased region" description="Polar residues" evidence="2">
    <location>
        <begin position="565"/>
        <end position="578"/>
    </location>
</feature>
<feature type="compositionally biased region" description="Low complexity" evidence="2">
    <location>
        <begin position="236"/>
        <end position="259"/>
    </location>
</feature>
<feature type="compositionally biased region" description="Pro residues" evidence="2">
    <location>
        <begin position="581"/>
        <end position="604"/>
    </location>
</feature>
<feature type="compositionally biased region" description="Pro residues" evidence="2">
    <location>
        <begin position="632"/>
        <end position="646"/>
    </location>
</feature>
<dbReference type="EMBL" id="JACASE010000005">
    <property type="protein sequence ID" value="KAF6465001.1"/>
    <property type="molecule type" value="Genomic_DNA"/>
</dbReference>
<dbReference type="AlphaFoldDB" id="A0A7J8GYV1"/>
<accession>A0A7J8GYV1</accession>
<feature type="compositionally biased region" description="Low complexity" evidence="2">
    <location>
        <begin position="123"/>
        <end position="136"/>
    </location>
</feature>
<dbReference type="GO" id="GO:0035267">
    <property type="term" value="C:NuA4 histone acetyltransferase complex"/>
    <property type="evidence" value="ECO:0007669"/>
    <property type="project" value="TreeGrafter"/>
</dbReference>
<reference evidence="4 5" key="1">
    <citation type="journal article" date="2020" name="Nature">
        <title>Six reference-quality genomes reveal evolution of bat adaptations.</title>
        <authorList>
            <person name="Jebb D."/>
            <person name="Huang Z."/>
            <person name="Pippel M."/>
            <person name="Hughes G.M."/>
            <person name="Lavrichenko K."/>
            <person name="Devanna P."/>
            <person name="Winkler S."/>
            <person name="Jermiin L.S."/>
            <person name="Skirmuntt E.C."/>
            <person name="Katzourakis A."/>
            <person name="Burkitt-Gray L."/>
            <person name="Ray D.A."/>
            <person name="Sullivan K.A.M."/>
            <person name="Roscito J.G."/>
            <person name="Kirilenko B.M."/>
            <person name="Davalos L.M."/>
            <person name="Corthals A.P."/>
            <person name="Power M.L."/>
            <person name="Jones G."/>
            <person name="Ransome R.D."/>
            <person name="Dechmann D.K.N."/>
            <person name="Locatelli A.G."/>
            <person name="Puechmaille S.J."/>
            <person name="Fedrigo O."/>
            <person name="Jarvis E.D."/>
            <person name="Hiller M."/>
            <person name="Vernes S.C."/>
            <person name="Myers E.W."/>
            <person name="Teeling E.C."/>
        </authorList>
    </citation>
    <scope>NUCLEOTIDE SEQUENCE [LARGE SCALE GENOMIC DNA]</scope>
    <source>
        <strain evidence="4">MRouAeg1</strain>
        <tissue evidence="4">Muscle</tissue>
    </source>
</reference>
<feature type="compositionally biased region" description="Low complexity" evidence="2">
    <location>
        <begin position="605"/>
        <end position="631"/>
    </location>
</feature>
<dbReference type="Proteomes" id="UP000593571">
    <property type="component" value="Unassembled WGS sequence"/>
</dbReference>
<feature type="compositionally biased region" description="Low complexity" evidence="2">
    <location>
        <begin position="554"/>
        <end position="564"/>
    </location>
</feature>
<evidence type="ECO:0000313" key="5">
    <source>
        <dbReference type="Proteomes" id="UP000593571"/>
    </source>
</evidence>
<feature type="region of interest" description="Disordered" evidence="2">
    <location>
        <begin position="211"/>
        <end position="259"/>
    </location>
</feature>
<evidence type="ECO:0000259" key="3">
    <source>
        <dbReference type="Pfam" id="PF15790"/>
    </source>
</evidence>
<feature type="compositionally biased region" description="Low complexity" evidence="2">
    <location>
        <begin position="41"/>
        <end position="53"/>
    </location>
</feature>
<evidence type="ECO:0000313" key="4">
    <source>
        <dbReference type="EMBL" id="KAF6465001.1"/>
    </source>
</evidence>
<dbReference type="PANTHER" id="PTHR46459:SF1">
    <property type="entry name" value="E1A-BINDING PROTEIN P400"/>
    <property type="match status" value="1"/>
</dbReference>
<feature type="compositionally biased region" description="Pro residues" evidence="2">
    <location>
        <begin position="30"/>
        <end position="40"/>
    </location>
</feature>
<dbReference type="InterPro" id="IPR031575">
    <property type="entry name" value="EP400_N"/>
</dbReference>
<dbReference type="GO" id="GO:0000812">
    <property type="term" value="C:Swr1 complex"/>
    <property type="evidence" value="ECO:0007669"/>
    <property type="project" value="TreeGrafter"/>
</dbReference>